<sequence>MLKETLRVMLLHLAQPMTSERKEEAHILYKTVAAHRLCILVQATSTTSVWCQRVLVLNVAYSKL</sequence>
<reference evidence="1" key="1">
    <citation type="submission" date="2014-09" db="EMBL/GenBank/DDBJ databases">
        <authorList>
            <person name="Magalhaes I.L.F."/>
            <person name="Oliveira U."/>
            <person name="Santos F.R."/>
            <person name="Vidigal T.H.D.A."/>
            <person name="Brescovit A.D."/>
            <person name="Santos A.J."/>
        </authorList>
    </citation>
    <scope>NUCLEOTIDE SEQUENCE</scope>
    <source>
        <tissue evidence="1">Shoot tissue taken approximately 20 cm above the soil surface</tissue>
    </source>
</reference>
<proteinExistence type="predicted"/>
<evidence type="ECO:0000313" key="1">
    <source>
        <dbReference type="EMBL" id="JAE18490.1"/>
    </source>
</evidence>
<dbReference type="AlphaFoldDB" id="A0A0A9G086"/>
<organism evidence="1">
    <name type="scientific">Arundo donax</name>
    <name type="common">Giant reed</name>
    <name type="synonym">Donax arundinaceus</name>
    <dbReference type="NCBI Taxonomy" id="35708"/>
    <lineage>
        <taxon>Eukaryota</taxon>
        <taxon>Viridiplantae</taxon>
        <taxon>Streptophyta</taxon>
        <taxon>Embryophyta</taxon>
        <taxon>Tracheophyta</taxon>
        <taxon>Spermatophyta</taxon>
        <taxon>Magnoliopsida</taxon>
        <taxon>Liliopsida</taxon>
        <taxon>Poales</taxon>
        <taxon>Poaceae</taxon>
        <taxon>PACMAD clade</taxon>
        <taxon>Arundinoideae</taxon>
        <taxon>Arundineae</taxon>
        <taxon>Arundo</taxon>
    </lineage>
</organism>
<name>A0A0A9G086_ARUDO</name>
<accession>A0A0A9G086</accession>
<dbReference type="EMBL" id="GBRH01179406">
    <property type="protein sequence ID" value="JAE18490.1"/>
    <property type="molecule type" value="Transcribed_RNA"/>
</dbReference>
<protein>
    <submittedName>
        <fullName evidence="1">Uncharacterized protein</fullName>
    </submittedName>
</protein>
<reference evidence="1" key="2">
    <citation type="journal article" date="2015" name="Data Brief">
        <title>Shoot transcriptome of the giant reed, Arundo donax.</title>
        <authorList>
            <person name="Barrero R.A."/>
            <person name="Guerrero F.D."/>
            <person name="Moolhuijzen P."/>
            <person name="Goolsby J.A."/>
            <person name="Tidwell J."/>
            <person name="Bellgard S.E."/>
            <person name="Bellgard M.I."/>
        </authorList>
    </citation>
    <scope>NUCLEOTIDE SEQUENCE</scope>
    <source>
        <tissue evidence="1">Shoot tissue taken approximately 20 cm above the soil surface</tissue>
    </source>
</reference>